<dbReference type="InterPro" id="IPR010215">
    <property type="entry name" value="Transcription_antiterm_RfaH"/>
</dbReference>
<dbReference type="SMART" id="SM00738">
    <property type="entry name" value="NGN"/>
    <property type="match status" value="1"/>
</dbReference>
<dbReference type="EMBL" id="PIPI01000008">
    <property type="protein sequence ID" value="RUO18662.1"/>
    <property type="molecule type" value="Genomic_DNA"/>
</dbReference>
<dbReference type="RefSeq" id="WP_126793866.1">
    <property type="nucleotide sequence ID" value="NZ_PIPI01000008.1"/>
</dbReference>
<dbReference type="NCBIfam" id="TIGR01955">
    <property type="entry name" value="RfaH"/>
    <property type="match status" value="1"/>
</dbReference>
<dbReference type="InterPro" id="IPR006645">
    <property type="entry name" value="NGN-like_dom"/>
</dbReference>
<keyword evidence="3" id="KW-0804">Transcription</keyword>
<evidence type="ECO:0000259" key="4">
    <source>
        <dbReference type="SMART" id="SM00738"/>
    </source>
</evidence>
<dbReference type="Proteomes" id="UP000288212">
    <property type="component" value="Unassembled WGS sequence"/>
</dbReference>
<evidence type="ECO:0000313" key="6">
    <source>
        <dbReference type="Proteomes" id="UP000288212"/>
    </source>
</evidence>
<dbReference type="SUPFAM" id="SSF50104">
    <property type="entry name" value="Translation proteins SH3-like domain"/>
    <property type="match status" value="1"/>
</dbReference>
<feature type="domain" description="NusG-like N-terminal" evidence="4">
    <location>
        <begin position="1"/>
        <end position="100"/>
    </location>
</feature>
<gene>
    <name evidence="5" type="primary">rfaH</name>
    <name evidence="5" type="ORF">CWE06_10485</name>
</gene>
<dbReference type="Gene3D" id="3.30.70.940">
    <property type="entry name" value="NusG, N-terminal domain"/>
    <property type="match status" value="1"/>
</dbReference>
<name>A0A432VQX2_9GAMM</name>
<dbReference type="GO" id="GO:0031564">
    <property type="term" value="P:transcription antitermination"/>
    <property type="evidence" value="ECO:0007669"/>
    <property type="project" value="UniProtKB-KW"/>
</dbReference>
<dbReference type="SUPFAM" id="SSF82679">
    <property type="entry name" value="N-utilization substance G protein NusG, N-terminal domain"/>
    <property type="match status" value="1"/>
</dbReference>
<dbReference type="InterPro" id="IPR043425">
    <property type="entry name" value="NusG-like"/>
</dbReference>
<evidence type="ECO:0000256" key="2">
    <source>
        <dbReference type="ARBA" id="ARBA00023015"/>
    </source>
</evidence>
<dbReference type="GO" id="GO:0005829">
    <property type="term" value="C:cytosol"/>
    <property type="evidence" value="ECO:0007669"/>
    <property type="project" value="TreeGrafter"/>
</dbReference>
<keyword evidence="1" id="KW-0889">Transcription antitermination</keyword>
<dbReference type="CDD" id="cd09892">
    <property type="entry name" value="NGN_SP_RfaH"/>
    <property type="match status" value="1"/>
</dbReference>
<evidence type="ECO:0000313" key="5">
    <source>
        <dbReference type="EMBL" id="RUO18662.1"/>
    </source>
</evidence>
<reference evidence="5 6" key="1">
    <citation type="journal article" date="2011" name="Front. Microbiol.">
        <title>Genomic signatures of strain selection and enhancement in Bacillus atrophaeus var. globigii, a historical biowarfare simulant.</title>
        <authorList>
            <person name="Gibbons H.S."/>
            <person name="Broomall S.M."/>
            <person name="McNew L.A."/>
            <person name="Daligault H."/>
            <person name="Chapman C."/>
            <person name="Bruce D."/>
            <person name="Karavis M."/>
            <person name="Krepps M."/>
            <person name="McGregor P.A."/>
            <person name="Hong C."/>
            <person name="Park K.H."/>
            <person name="Akmal A."/>
            <person name="Feldman A."/>
            <person name="Lin J.S."/>
            <person name="Chang W.E."/>
            <person name="Higgs B.W."/>
            <person name="Demirev P."/>
            <person name="Lindquist J."/>
            <person name="Liem A."/>
            <person name="Fochler E."/>
            <person name="Read T.D."/>
            <person name="Tapia R."/>
            <person name="Johnson S."/>
            <person name="Bishop-Lilly K.A."/>
            <person name="Detter C."/>
            <person name="Han C."/>
            <person name="Sozhamannan S."/>
            <person name="Rosenzweig C.N."/>
            <person name="Skowronski E.W."/>
        </authorList>
    </citation>
    <scope>NUCLEOTIDE SEQUENCE [LARGE SCALE GENOMIC DNA]</scope>
    <source>
        <strain evidence="5 6">AK5</strain>
    </source>
</reference>
<dbReference type="Pfam" id="PF02357">
    <property type="entry name" value="NusG"/>
    <property type="match status" value="1"/>
</dbReference>
<dbReference type="PANTHER" id="PTHR30265">
    <property type="entry name" value="RHO-INTERACTING TRANSCRIPTION TERMINATION FACTOR NUSG"/>
    <property type="match status" value="1"/>
</dbReference>
<comment type="caution">
    <text evidence="5">The sequence shown here is derived from an EMBL/GenBank/DDBJ whole genome shotgun (WGS) entry which is preliminary data.</text>
</comment>
<dbReference type="PANTHER" id="PTHR30265:SF7">
    <property type="entry name" value="TRANSCRIPTION ANTITERMINATION PROTEIN RFAH"/>
    <property type="match status" value="1"/>
</dbReference>
<dbReference type="OrthoDB" id="9790639at2"/>
<accession>A0A432VQX2</accession>
<protein>
    <submittedName>
        <fullName evidence="5">Transcription/translation regulatory transformer protein RfaH</fullName>
    </submittedName>
</protein>
<keyword evidence="2" id="KW-0805">Transcription regulation</keyword>
<evidence type="ECO:0000256" key="3">
    <source>
        <dbReference type="ARBA" id="ARBA00023163"/>
    </source>
</evidence>
<dbReference type="NCBIfam" id="NF006534">
    <property type="entry name" value="PRK09014.1"/>
    <property type="match status" value="1"/>
</dbReference>
<dbReference type="InterPro" id="IPR036735">
    <property type="entry name" value="NGN_dom_sf"/>
</dbReference>
<dbReference type="CDD" id="cd06091">
    <property type="entry name" value="KOW_NusG"/>
    <property type="match status" value="1"/>
</dbReference>
<dbReference type="AlphaFoldDB" id="A0A432VQX2"/>
<keyword evidence="6" id="KW-1185">Reference proteome</keyword>
<dbReference type="GO" id="GO:0006354">
    <property type="term" value="P:DNA-templated transcription elongation"/>
    <property type="evidence" value="ECO:0007669"/>
    <property type="project" value="InterPro"/>
</dbReference>
<sequence length="171" mass="18832">MQQWFVLQCKARQEDRAKLNVENQGYVTCLPQMAITKRLRGKRQTVIEAVFPGYLFVQLDTNSANFNALRSTRGVLAFVRFGGIPATIPDAVMQQLLALAELTKNKTAEAGATAGSFAAGTVVEVTDGPFIGLKAVYEMPKGEDRCLVLLDMLGKQQHIEIDEQILRVSDS</sequence>
<proteinExistence type="predicted"/>
<organism evidence="5 6">
    <name type="scientific">Aliidiomarina haloalkalitolerans</name>
    <dbReference type="NCBI Taxonomy" id="859059"/>
    <lineage>
        <taxon>Bacteria</taxon>
        <taxon>Pseudomonadati</taxon>
        <taxon>Pseudomonadota</taxon>
        <taxon>Gammaproteobacteria</taxon>
        <taxon>Alteromonadales</taxon>
        <taxon>Idiomarinaceae</taxon>
        <taxon>Aliidiomarina</taxon>
    </lineage>
</organism>
<evidence type="ECO:0000256" key="1">
    <source>
        <dbReference type="ARBA" id="ARBA00022814"/>
    </source>
</evidence>
<dbReference type="InterPro" id="IPR008991">
    <property type="entry name" value="Translation_prot_SH3-like_sf"/>
</dbReference>